<keyword evidence="2" id="KW-1185">Reference proteome</keyword>
<gene>
    <name evidence="1" type="ORF">SAMN05444858_1014</name>
</gene>
<dbReference type="AlphaFoldDB" id="A0A1N6PSD0"/>
<proteinExistence type="predicted"/>
<dbReference type="OrthoDB" id="3400122at2"/>
<name>A0A1N6PSD0_9ACTN</name>
<sequence>MNVTRSDIKSALSTVDGVTGFEYKPTTPRPGDAWPLLGALERADGFAFYVTWRVLVFLPQDERAASDWVDAHYGDLVDALEPVGFVDRIEPVALGASGTDQYALQITMRSE</sequence>
<protein>
    <submittedName>
        <fullName evidence="1">Uncharacterized protein</fullName>
    </submittedName>
</protein>
<dbReference type="EMBL" id="FTNF01000001">
    <property type="protein sequence ID" value="SIQ07206.1"/>
    <property type="molecule type" value="Genomic_DNA"/>
</dbReference>
<accession>A0A1N6PSD0</accession>
<reference evidence="1 2" key="1">
    <citation type="submission" date="2017-01" db="EMBL/GenBank/DDBJ databases">
        <authorList>
            <person name="Mah S.A."/>
            <person name="Swanson W.J."/>
            <person name="Moy G.W."/>
            <person name="Vacquier V.D."/>
        </authorList>
    </citation>
    <scope>NUCLEOTIDE SEQUENCE [LARGE SCALE GENOMIC DNA]</scope>
    <source>
        <strain evidence="1 2">DSM 45758</strain>
    </source>
</reference>
<organism evidence="1 2">
    <name type="scientific">Micromonospora avicenniae</name>
    <dbReference type="NCBI Taxonomy" id="1198245"/>
    <lineage>
        <taxon>Bacteria</taxon>
        <taxon>Bacillati</taxon>
        <taxon>Actinomycetota</taxon>
        <taxon>Actinomycetes</taxon>
        <taxon>Micromonosporales</taxon>
        <taxon>Micromonosporaceae</taxon>
        <taxon>Micromonospora</taxon>
    </lineage>
</organism>
<evidence type="ECO:0000313" key="1">
    <source>
        <dbReference type="EMBL" id="SIQ07206.1"/>
    </source>
</evidence>
<evidence type="ECO:0000313" key="2">
    <source>
        <dbReference type="Proteomes" id="UP000186004"/>
    </source>
</evidence>
<dbReference type="Proteomes" id="UP000186004">
    <property type="component" value="Unassembled WGS sequence"/>
</dbReference>
<dbReference type="STRING" id="1198245.SAMN05444858_1014"/>
<dbReference type="RefSeq" id="WP_076466481.1">
    <property type="nucleotide sequence ID" value="NZ_FTNF01000001.1"/>
</dbReference>